<reference evidence="2 3" key="1">
    <citation type="submission" date="2017-09" db="EMBL/GenBank/DDBJ databases">
        <authorList>
            <person name="Ehlers B."/>
            <person name="Leendertz F.H."/>
        </authorList>
    </citation>
    <scope>NUCLEOTIDE SEQUENCE [LARGE SCALE GENOMIC DNA]</scope>
    <source>
        <strain evidence="2 3">USBA 140</strain>
    </source>
</reference>
<dbReference type="AlphaFoldDB" id="A0A286G9H8"/>
<feature type="region of interest" description="Disordered" evidence="1">
    <location>
        <begin position="27"/>
        <end position="54"/>
    </location>
</feature>
<evidence type="ECO:0000313" key="3">
    <source>
        <dbReference type="Proteomes" id="UP000219621"/>
    </source>
</evidence>
<sequence length="103" mass="11744">MADDREAWCRDLQARLDDLTARMRDLDHAEEAERVDRPGHPPSPELTTLREKRDAASRSLARCEFTEQDDWIGARGDAEAAWRDVSDAFERAMARFRGRGQGG</sequence>
<feature type="compositionally biased region" description="Basic and acidic residues" evidence="1">
    <location>
        <begin position="27"/>
        <end position="39"/>
    </location>
</feature>
<organism evidence="2 3">
    <name type="scientific">Caenispirillum bisanense</name>
    <dbReference type="NCBI Taxonomy" id="414052"/>
    <lineage>
        <taxon>Bacteria</taxon>
        <taxon>Pseudomonadati</taxon>
        <taxon>Pseudomonadota</taxon>
        <taxon>Alphaproteobacteria</taxon>
        <taxon>Rhodospirillales</taxon>
        <taxon>Novispirillaceae</taxon>
        <taxon>Caenispirillum</taxon>
    </lineage>
</organism>
<gene>
    <name evidence="2" type="ORF">SAMN05421508_102321</name>
</gene>
<evidence type="ECO:0000256" key="1">
    <source>
        <dbReference type="SAM" id="MobiDB-lite"/>
    </source>
</evidence>
<keyword evidence="3" id="KW-1185">Reference proteome</keyword>
<dbReference type="RefSeq" id="WP_097278078.1">
    <property type="nucleotide sequence ID" value="NZ_OCNJ01000002.1"/>
</dbReference>
<evidence type="ECO:0000313" key="2">
    <source>
        <dbReference type="EMBL" id="SOD92213.1"/>
    </source>
</evidence>
<proteinExistence type="predicted"/>
<accession>A0A286G9H8</accession>
<dbReference type="OrthoDB" id="9813316at2"/>
<name>A0A286G9H8_9PROT</name>
<dbReference type="EMBL" id="OCNJ01000002">
    <property type="protein sequence ID" value="SOD92213.1"/>
    <property type="molecule type" value="Genomic_DNA"/>
</dbReference>
<dbReference type="Proteomes" id="UP000219621">
    <property type="component" value="Unassembled WGS sequence"/>
</dbReference>
<protein>
    <submittedName>
        <fullName evidence="2">Uncharacterized protein</fullName>
    </submittedName>
</protein>